<feature type="transmembrane region" description="Helical" evidence="6">
    <location>
        <begin position="254"/>
        <end position="271"/>
    </location>
</feature>
<protein>
    <recommendedName>
        <fullName evidence="7">EamA domain-containing protein</fullName>
    </recommendedName>
</protein>
<reference evidence="8" key="1">
    <citation type="journal article" date="2015" name="Nature">
        <title>Complex archaea that bridge the gap between prokaryotes and eukaryotes.</title>
        <authorList>
            <person name="Spang A."/>
            <person name="Saw J.H."/>
            <person name="Jorgensen S.L."/>
            <person name="Zaremba-Niedzwiedzka K."/>
            <person name="Martijn J."/>
            <person name="Lind A.E."/>
            <person name="van Eijk R."/>
            <person name="Schleper C."/>
            <person name="Guy L."/>
            <person name="Ettema T.J."/>
        </authorList>
    </citation>
    <scope>NUCLEOTIDE SEQUENCE</scope>
</reference>
<dbReference type="InterPro" id="IPR000620">
    <property type="entry name" value="EamA_dom"/>
</dbReference>
<feature type="transmembrane region" description="Helical" evidence="6">
    <location>
        <begin position="129"/>
        <end position="147"/>
    </location>
</feature>
<feature type="domain" description="EamA" evidence="7">
    <location>
        <begin position="159"/>
        <end position="294"/>
    </location>
</feature>
<feature type="transmembrane region" description="Helical" evidence="6">
    <location>
        <begin position="190"/>
        <end position="209"/>
    </location>
</feature>
<keyword evidence="2" id="KW-1003">Cell membrane</keyword>
<proteinExistence type="predicted"/>
<feature type="transmembrane region" description="Helical" evidence="6">
    <location>
        <begin position="12"/>
        <end position="36"/>
    </location>
</feature>
<accession>A0A0F9KZA8</accession>
<evidence type="ECO:0000256" key="2">
    <source>
        <dbReference type="ARBA" id="ARBA00022475"/>
    </source>
</evidence>
<comment type="caution">
    <text evidence="8">The sequence shown here is derived from an EMBL/GenBank/DDBJ whole genome shotgun (WGS) entry which is preliminary data.</text>
</comment>
<organism evidence="8">
    <name type="scientific">marine sediment metagenome</name>
    <dbReference type="NCBI Taxonomy" id="412755"/>
    <lineage>
        <taxon>unclassified sequences</taxon>
        <taxon>metagenomes</taxon>
        <taxon>ecological metagenomes</taxon>
    </lineage>
</organism>
<evidence type="ECO:0000256" key="3">
    <source>
        <dbReference type="ARBA" id="ARBA00022692"/>
    </source>
</evidence>
<feature type="transmembrane region" description="Helical" evidence="6">
    <location>
        <begin position="100"/>
        <end position="122"/>
    </location>
</feature>
<keyword evidence="5 6" id="KW-0472">Membrane</keyword>
<keyword evidence="4 6" id="KW-1133">Transmembrane helix</keyword>
<evidence type="ECO:0000256" key="5">
    <source>
        <dbReference type="ARBA" id="ARBA00023136"/>
    </source>
</evidence>
<evidence type="ECO:0000256" key="1">
    <source>
        <dbReference type="ARBA" id="ARBA00004651"/>
    </source>
</evidence>
<dbReference type="InterPro" id="IPR037185">
    <property type="entry name" value="EmrE-like"/>
</dbReference>
<dbReference type="PANTHER" id="PTHR32322:SF18">
    <property type="entry name" value="S-ADENOSYLMETHIONINE_S-ADENOSYLHOMOCYSTEINE TRANSPORTER"/>
    <property type="match status" value="1"/>
</dbReference>
<dbReference type="PANTHER" id="PTHR32322">
    <property type="entry name" value="INNER MEMBRANE TRANSPORTER"/>
    <property type="match status" value="1"/>
</dbReference>
<gene>
    <name evidence="8" type="ORF">LCGC14_1266660</name>
</gene>
<dbReference type="Pfam" id="PF00892">
    <property type="entry name" value="EamA"/>
    <property type="match status" value="2"/>
</dbReference>
<feature type="transmembrane region" description="Helical" evidence="6">
    <location>
        <begin position="42"/>
        <end position="62"/>
    </location>
</feature>
<dbReference type="GO" id="GO:0005886">
    <property type="term" value="C:plasma membrane"/>
    <property type="evidence" value="ECO:0007669"/>
    <property type="project" value="UniProtKB-SubCell"/>
</dbReference>
<evidence type="ECO:0000256" key="4">
    <source>
        <dbReference type="ARBA" id="ARBA00022989"/>
    </source>
</evidence>
<dbReference type="SUPFAM" id="SSF103481">
    <property type="entry name" value="Multidrug resistance efflux transporter EmrE"/>
    <property type="match status" value="2"/>
</dbReference>
<feature type="transmembrane region" description="Helical" evidence="6">
    <location>
        <begin position="277"/>
        <end position="294"/>
    </location>
</feature>
<evidence type="ECO:0000313" key="8">
    <source>
        <dbReference type="EMBL" id="KKM87654.1"/>
    </source>
</evidence>
<feature type="domain" description="EamA" evidence="7">
    <location>
        <begin position="14"/>
        <end position="146"/>
    </location>
</feature>
<sequence>MQVHMSKDAIPVKVILFVLFLAMLWGGNTVALKIGFQEFMPLASAGLRFSVAALLIIVWACANRISLWPKPHERFSLFLIGLLFTLQIICFNWGTDLTRAGRAAVMIHTYPLFIAFIAHFLVPGDRLRFWKSMGLIVAFGGIVMVFLDNLSGGFRGYLIGDLLILSSGLQLALLIVLTKRLVQHIDPYRLLASQMIVGIPIFFGLSMVFEGRAGFGFSYPALFAILYQGIVVGGFCFVGWTLVLKHYLLSRMSVLFFTTPLWGITLSYLLLAEPLTLGLGIGAVFVALGIYIVNQSPV</sequence>
<feature type="transmembrane region" description="Helical" evidence="6">
    <location>
        <begin position="74"/>
        <end position="94"/>
    </location>
</feature>
<feature type="transmembrane region" description="Helical" evidence="6">
    <location>
        <begin position="159"/>
        <end position="178"/>
    </location>
</feature>
<comment type="subcellular location">
    <subcellularLocation>
        <location evidence="1">Cell membrane</location>
        <topology evidence="1">Multi-pass membrane protein</topology>
    </subcellularLocation>
</comment>
<dbReference type="EMBL" id="LAZR01007072">
    <property type="protein sequence ID" value="KKM87654.1"/>
    <property type="molecule type" value="Genomic_DNA"/>
</dbReference>
<evidence type="ECO:0000259" key="7">
    <source>
        <dbReference type="Pfam" id="PF00892"/>
    </source>
</evidence>
<evidence type="ECO:0000256" key="6">
    <source>
        <dbReference type="SAM" id="Phobius"/>
    </source>
</evidence>
<feature type="transmembrane region" description="Helical" evidence="6">
    <location>
        <begin position="221"/>
        <end position="242"/>
    </location>
</feature>
<dbReference type="AlphaFoldDB" id="A0A0F9KZA8"/>
<dbReference type="InterPro" id="IPR050638">
    <property type="entry name" value="AA-Vitamin_Transporters"/>
</dbReference>
<keyword evidence="3 6" id="KW-0812">Transmembrane</keyword>
<name>A0A0F9KZA8_9ZZZZ</name>